<comment type="caution">
    <text evidence="2">The sequence shown here is derived from an EMBL/GenBank/DDBJ whole genome shotgun (WGS) entry which is preliminary data.</text>
</comment>
<name>A0A2T6BQ01_9RHOB</name>
<sequence>MRALNLILLLVVLAGLAFGSYWVLTDLRSPLPDAWNPLKELLVDDPVTPLTHFKLRRALGEPGRCERVLQQAAAFDRLTPLEDGDRCGIADRVDLRRVGVTALAAVEISCETALRLAMWERHGLQPAAQTHLGQSVKSVRHIGSYNCRAIRGTTTRMSTHATASAIDIGGVVLADGTRVELLQDWDAAGPKRDFLIALRDAGCVWFSTVLGPEFNRLHADHFHFQNRGWGTCR</sequence>
<protein>
    <submittedName>
        <fullName evidence="2">Extensin-like protein</fullName>
    </submittedName>
</protein>
<accession>A0A2T6BQ01</accession>
<evidence type="ECO:0000313" key="3">
    <source>
        <dbReference type="Proteomes" id="UP000243978"/>
    </source>
</evidence>
<keyword evidence="3" id="KW-1185">Reference proteome</keyword>
<dbReference type="EMBL" id="QBKS01000001">
    <property type="protein sequence ID" value="PTX58116.1"/>
    <property type="molecule type" value="Genomic_DNA"/>
</dbReference>
<dbReference type="Pfam" id="PF06904">
    <property type="entry name" value="Extensin-like_C"/>
    <property type="match status" value="1"/>
</dbReference>
<dbReference type="InterPro" id="IPR009683">
    <property type="entry name" value="Extensin-like_C"/>
</dbReference>
<dbReference type="AlphaFoldDB" id="A0A2T6BQ01"/>
<proteinExistence type="predicted"/>
<organism evidence="2 3">
    <name type="scientific">Litoreibacter ponti</name>
    <dbReference type="NCBI Taxonomy" id="1510457"/>
    <lineage>
        <taxon>Bacteria</taxon>
        <taxon>Pseudomonadati</taxon>
        <taxon>Pseudomonadota</taxon>
        <taxon>Alphaproteobacteria</taxon>
        <taxon>Rhodobacterales</taxon>
        <taxon>Roseobacteraceae</taxon>
        <taxon>Litoreibacter</taxon>
    </lineage>
</organism>
<gene>
    <name evidence="2" type="ORF">C8N43_2792</name>
</gene>
<dbReference type="Proteomes" id="UP000243978">
    <property type="component" value="Unassembled WGS sequence"/>
</dbReference>
<evidence type="ECO:0000313" key="2">
    <source>
        <dbReference type="EMBL" id="PTX58116.1"/>
    </source>
</evidence>
<dbReference type="OrthoDB" id="9809788at2"/>
<feature type="domain" description="Extensin-like C-terminal" evidence="1">
    <location>
        <begin position="65"/>
        <end position="233"/>
    </location>
</feature>
<evidence type="ECO:0000259" key="1">
    <source>
        <dbReference type="Pfam" id="PF06904"/>
    </source>
</evidence>
<reference evidence="2 3" key="1">
    <citation type="submission" date="2018-04" db="EMBL/GenBank/DDBJ databases">
        <title>Genomic Encyclopedia of Archaeal and Bacterial Type Strains, Phase II (KMG-II): from individual species to whole genera.</title>
        <authorList>
            <person name="Goeker M."/>
        </authorList>
    </citation>
    <scope>NUCLEOTIDE SEQUENCE [LARGE SCALE GENOMIC DNA]</scope>
    <source>
        <strain evidence="2 3">DSM 100977</strain>
    </source>
</reference>
<dbReference type="RefSeq" id="WP_107846156.1">
    <property type="nucleotide sequence ID" value="NZ_QBKS01000001.1"/>
</dbReference>